<comment type="caution">
    <text evidence="5">The sequence shown here is derived from an EMBL/GenBank/DDBJ whole genome shotgun (WGS) entry which is preliminary data.</text>
</comment>
<evidence type="ECO:0000256" key="1">
    <source>
        <dbReference type="ARBA" id="ARBA00010458"/>
    </source>
</evidence>
<dbReference type="EMBL" id="JAHOPB010000003">
    <property type="protein sequence ID" value="MBU8877014.1"/>
    <property type="molecule type" value="Genomic_DNA"/>
</dbReference>
<evidence type="ECO:0000256" key="3">
    <source>
        <dbReference type="PROSITE-ProRule" id="PRU01106"/>
    </source>
</evidence>
<dbReference type="InterPro" id="IPR033120">
    <property type="entry name" value="HOTDOG_ACOT"/>
</dbReference>
<protein>
    <submittedName>
        <fullName evidence="5">Acyl-CoA thioesterase</fullName>
    </submittedName>
</protein>
<dbReference type="CDD" id="cd03442">
    <property type="entry name" value="BFIT_BACH"/>
    <property type="match status" value="1"/>
</dbReference>
<dbReference type="Proteomes" id="UP000727907">
    <property type="component" value="Unassembled WGS sequence"/>
</dbReference>
<dbReference type="RefSeq" id="WP_216966366.1">
    <property type="nucleotide sequence ID" value="NZ_JAHOPB010000003.1"/>
</dbReference>
<dbReference type="PANTHER" id="PTHR11049:SF5">
    <property type="entry name" value="ACYL-COA THIOESTER HYDROLASE YCIA"/>
    <property type="match status" value="1"/>
</dbReference>
<keyword evidence="6" id="KW-1185">Reference proteome</keyword>
<evidence type="ECO:0000313" key="5">
    <source>
        <dbReference type="EMBL" id="MBU8877014.1"/>
    </source>
</evidence>
<dbReference type="Pfam" id="PF03061">
    <property type="entry name" value="4HBT"/>
    <property type="match status" value="1"/>
</dbReference>
<dbReference type="PROSITE" id="PS51770">
    <property type="entry name" value="HOTDOG_ACOT"/>
    <property type="match status" value="1"/>
</dbReference>
<feature type="domain" description="HotDog ACOT-type" evidence="4">
    <location>
        <begin position="4"/>
        <end position="116"/>
    </location>
</feature>
<dbReference type="InterPro" id="IPR006683">
    <property type="entry name" value="Thioestr_dom"/>
</dbReference>
<comment type="similarity">
    <text evidence="1">Belongs to the acyl coenzyme A hydrolase family.</text>
</comment>
<accession>A0ABS6IQY5</accession>
<sequence length="133" mass="14099">MSESRRDPIVRTVPQPADMNGNGDIFGGWVLSQMDIAGGSLAARVAKGRVATVAITAMTFVEPIKVGDMVSIYGEVVKVGRTSITIGLETVVQRRHEETDIRVTHGTFVFVAIDGDGNPRPVPQDGPAQVAVA</sequence>
<proteinExistence type="inferred from homology"/>
<dbReference type="InterPro" id="IPR040170">
    <property type="entry name" value="Cytosol_ACT"/>
</dbReference>
<keyword evidence="2 3" id="KW-0378">Hydrolase</keyword>
<organism evidence="5 6">
    <name type="scientific">Reyranella humidisoli</name>
    <dbReference type="NCBI Taxonomy" id="2849149"/>
    <lineage>
        <taxon>Bacteria</taxon>
        <taxon>Pseudomonadati</taxon>
        <taxon>Pseudomonadota</taxon>
        <taxon>Alphaproteobacteria</taxon>
        <taxon>Hyphomicrobiales</taxon>
        <taxon>Reyranellaceae</taxon>
        <taxon>Reyranella</taxon>
    </lineage>
</organism>
<reference evidence="5 6" key="1">
    <citation type="submission" date="2021-06" db="EMBL/GenBank/DDBJ databases">
        <authorList>
            <person name="Lee D.H."/>
        </authorList>
    </citation>
    <scope>NUCLEOTIDE SEQUENCE [LARGE SCALE GENOMIC DNA]</scope>
    <source>
        <strain evidence="5 6">MMS21-HV4-11</strain>
    </source>
</reference>
<evidence type="ECO:0000313" key="6">
    <source>
        <dbReference type="Proteomes" id="UP000727907"/>
    </source>
</evidence>
<gene>
    <name evidence="5" type="ORF">KQ910_24800</name>
</gene>
<dbReference type="PANTHER" id="PTHR11049">
    <property type="entry name" value="ACYL COENZYME A THIOESTER HYDROLASE"/>
    <property type="match status" value="1"/>
</dbReference>
<evidence type="ECO:0000259" key="4">
    <source>
        <dbReference type="PROSITE" id="PS51770"/>
    </source>
</evidence>
<name>A0ABS6IQY5_9HYPH</name>
<evidence type="ECO:0000256" key="2">
    <source>
        <dbReference type="ARBA" id="ARBA00022801"/>
    </source>
</evidence>